<dbReference type="GO" id="GO:0016114">
    <property type="term" value="P:terpenoid biosynthetic process"/>
    <property type="evidence" value="ECO:0007669"/>
    <property type="project" value="TreeGrafter"/>
</dbReference>
<feature type="binding site" evidence="10">
    <location>
        <position position="55"/>
    </location>
    <ligand>
        <name>ATP</name>
        <dbReference type="ChEBI" id="CHEBI:30616"/>
    </ligand>
</feature>
<feature type="domain" description="Aspartate/glutamate/uridylate kinase" evidence="12">
    <location>
        <begin position="5"/>
        <end position="244"/>
    </location>
</feature>
<evidence type="ECO:0000256" key="5">
    <source>
        <dbReference type="ARBA" id="ARBA00022741"/>
    </source>
</evidence>
<dbReference type="Pfam" id="PF00696">
    <property type="entry name" value="AA_kinase"/>
    <property type="match status" value="1"/>
</dbReference>
<dbReference type="SUPFAM" id="SSF53633">
    <property type="entry name" value="Carbamate kinase-like"/>
    <property type="match status" value="1"/>
</dbReference>
<evidence type="ECO:0000256" key="3">
    <source>
        <dbReference type="ARBA" id="ARBA00017267"/>
    </source>
</evidence>
<dbReference type="GO" id="GO:0005524">
    <property type="term" value="F:ATP binding"/>
    <property type="evidence" value="ECO:0007669"/>
    <property type="project" value="UniProtKB-KW"/>
</dbReference>
<evidence type="ECO:0000256" key="9">
    <source>
        <dbReference type="ARBA" id="ARBA00049063"/>
    </source>
</evidence>
<comment type="catalytic activity">
    <reaction evidence="9">
        <text>isopentenyl phosphate + ATP = isopentenyl diphosphate + ADP</text>
        <dbReference type="Rhea" id="RHEA:33963"/>
        <dbReference type="ChEBI" id="CHEBI:30616"/>
        <dbReference type="ChEBI" id="CHEBI:65078"/>
        <dbReference type="ChEBI" id="CHEBI:128769"/>
        <dbReference type="ChEBI" id="CHEBI:456216"/>
        <dbReference type="EC" id="2.7.4.26"/>
    </reaction>
</comment>
<dbReference type="InterPro" id="IPR024192">
    <property type="entry name" value="Fosfomycin_R_FomA-type"/>
</dbReference>
<accession>A0A0G0K9P2</accession>
<keyword evidence="7 10" id="KW-0067">ATP-binding</keyword>
<dbReference type="GO" id="GO:0005829">
    <property type="term" value="C:cytosol"/>
    <property type="evidence" value="ECO:0007669"/>
    <property type="project" value="TreeGrafter"/>
</dbReference>
<dbReference type="GO" id="GO:0102043">
    <property type="term" value="F:isopentenyl phosphate kinase activity"/>
    <property type="evidence" value="ECO:0007669"/>
    <property type="project" value="UniProtKB-EC"/>
</dbReference>
<dbReference type="InterPro" id="IPR001048">
    <property type="entry name" value="Asp/Glu/Uridylate_kinase"/>
</dbReference>
<dbReference type="NCBIfam" id="NF040647">
    <property type="entry name" value="IPPK_Arch"/>
    <property type="match status" value="1"/>
</dbReference>
<feature type="binding site" evidence="10">
    <location>
        <begin position="9"/>
        <end position="13"/>
    </location>
    <ligand>
        <name>ATP</name>
        <dbReference type="ChEBI" id="CHEBI:30616"/>
    </ligand>
</feature>
<sequence length="271" mass="30109">MAKNIKVLKIGGSVVTYKNKDSALNVDVVKSIAKDISLWLKESRVNKLILVSGAGSFGHPLAHKFNLNSSKKIKSNIGFTLTTTNMQKMSIQIAEIFHKHKVPLFPIMPSSVFLLKKRRIEKAFTKNISEGLNRGLLPFLWGDTVIDSDYKFSILSGDQITPYIMEGLKINELYFGTNVNGIYDNDPNKNTNAVHIPDINDSNYKSVLKLVSHSGDLDVTGGMRGKLEEIFKIKTRPLSCHIFNALAKGSVYKALTGEDIGTKIIFLHGEK</sequence>
<feature type="binding site" evidence="10">
    <location>
        <position position="54"/>
    </location>
    <ligand>
        <name>substrate</name>
    </ligand>
</feature>
<protein>
    <recommendedName>
        <fullName evidence="3">Isopentenyl phosphate kinase</fullName>
        <ecNumber evidence="2">2.7.4.26</ecNumber>
    </recommendedName>
</protein>
<dbReference type="PANTHER" id="PTHR43654">
    <property type="entry name" value="GLUTAMATE 5-KINASE"/>
    <property type="match status" value="1"/>
</dbReference>
<dbReference type="GO" id="GO:0016301">
    <property type="term" value="F:kinase activity"/>
    <property type="evidence" value="ECO:0007669"/>
    <property type="project" value="UniProtKB-KW"/>
</dbReference>
<evidence type="ECO:0000259" key="12">
    <source>
        <dbReference type="Pfam" id="PF00696"/>
    </source>
</evidence>
<organism evidence="13 14">
    <name type="scientific">Candidatus Woesebacteria bacterium GW2011_GWA1_37_8</name>
    <dbReference type="NCBI Taxonomy" id="1618546"/>
    <lineage>
        <taxon>Bacteria</taxon>
        <taxon>Candidatus Woeseibacteriota</taxon>
    </lineage>
</organism>
<keyword evidence="6 13" id="KW-0418">Kinase</keyword>
<keyword evidence="5 10" id="KW-0547">Nucleotide-binding</keyword>
<dbReference type="EMBL" id="LBTR01000008">
    <property type="protein sequence ID" value="KKQ45854.1"/>
    <property type="molecule type" value="Genomic_DNA"/>
</dbReference>
<keyword evidence="4" id="KW-0808">Transferase</keyword>
<evidence type="ECO:0000256" key="2">
    <source>
        <dbReference type="ARBA" id="ARBA00012908"/>
    </source>
</evidence>
<feature type="binding site" evidence="10">
    <location>
        <position position="59"/>
    </location>
    <ligand>
        <name>substrate</name>
    </ligand>
</feature>
<evidence type="ECO:0000256" key="1">
    <source>
        <dbReference type="ARBA" id="ARBA00010540"/>
    </source>
</evidence>
<keyword evidence="8" id="KW-0414">Isoprene biosynthesis</keyword>
<evidence type="ECO:0000256" key="7">
    <source>
        <dbReference type="ARBA" id="ARBA00022840"/>
    </source>
</evidence>
<evidence type="ECO:0000313" key="14">
    <source>
        <dbReference type="Proteomes" id="UP000034603"/>
    </source>
</evidence>
<evidence type="ECO:0000256" key="4">
    <source>
        <dbReference type="ARBA" id="ARBA00022679"/>
    </source>
</evidence>
<dbReference type="EC" id="2.7.4.26" evidence="2"/>
<name>A0A0G0K9P2_9BACT</name>
<comment type="similarity">
    <text evidence="1">Belongs to the isopentenyl phosphate kinase family.</text>
</comment>
<comment type="caution">
    <text evidence="13">The sequence shown here is derived from an EMBL/GenBank/DDBJ whole genome shotgun (WGS) entry which is preliminary data.</text>
</comment>
<dbReference type="Gene3D" id="3.40.1160.10">
    <property type="entry name" value="Acetylglutamate kinase-like"/>
    <property type="match status" value="1"/>
</dbReference>
<dbReference type="CDD" id="cd04241">
    <property type="entry name" value="AAK_FomA-like"/>
    <property type="match status" value="1"/>
</dbReference>
<feature type="binding site" evidence="10">
    <location>
        <position position="226"/>
    </location>
    <ligand>
        <name>ATP</name>
        <dbReference type="ChEBI" id="CHEBI:30616"/>
    </ligand>
</feature>
<dbReference type="InterPro" id="IPR036393">
    <property type="entry name" value="AceGlu_kinase-like_sf"/>
</dbReference>
<evidence type="ECO:0000313" key="13">
    <source>
        <dbReference type="EMBL" id="KKQ45854.1"/>
    </source>
</evidence>
<evidence type="ECO:0000256" key="6">
    <source>
        <dbReference type="ARBA" id="ARBA00022777"/>
    </source>
</evidence>
<feature type="site" description="Transition state stabilizer" evidence="11">
    <location>
        <position position="18"/>
    </location>
</feature>
<proteinExistence type="inferred from homology"/>
<feature type="binding site" evidence="10">
    <location>
        <position position="222"/>
    </location>
    <ligand>
        <name>ATP</name>
        <dbReference type="ChEBI" id="CHEBI:30616"/>
    </ligand>
</feature>
<reference evidence="13 14" key="1">
    <citation type="journal article" date="2015" name="Nature">
        <title>rRNA introns, odd ribosomes, and small enigmatic genomes across a large radiation of phyla.</title>
        <authorList>
            <person name="Brown C.T."/>
            <person name="Hug L.A."/>
            <person name="Thomas B.C."/>
            <person name="Sharon I."/>
            <person name="Castelle C.J."/>
            <person name="Singh A."/>
            <person name="Wilkins M.J."/>
            <person name="Williams K.H."/>
            <person name="Banfield J.F."/>
        </authorList>
    </citation>
    <scope>NUCLEOTIDE SEQUENCE [LARGE SCALE GENOMIC DNA]</scope>
</reference>
<evidence type="ECO:0000256" key="8">
    <source>
        <dbReference type="ARBA" id="ARBA00023229"/>
    </source>
</evidence>
<evidence type="ECO:0000256" key="10">
    <source>
        <dbReference type="PIRSR" id="PIRSR016496-1"/>
    </source>
</evidence>
<dbReference type="PIRSF" id="PIRSF016496">
    <property type="entry name" value="Kin_FomA"/>
    <property type="match status" value="1"/>
</dbReference>
<evidence type="ECO:0000256" key="11">
    <source>
        <dbReference type="PIRSR" id="PIRSR016496-2"/>
    </source>
</evidence>
<dbReference type="Proteomes" id="UP000034603">
    <property type="component" value="Unassembled WGS sequence"/>
</dbReference>
<gene>
    <name evidence="13" type="ORF">US62_C0008G0008</name>
</gene>
<dbReference type="AlphaFoldDB" id="A0A0G0K9P2"/>
<feature type="binding site" evidence="10">
    <location>
        <position position="157"/>
    </location>
    <ligand>
        <name>substrate</name>
    </ligand>
</feature>
<dbReference type="PANTHER" id="PTHR43654:SF1">
    <property type="entry name" value="ISOPENTENYL PHOSPHATE KINASE"/>
    <property type="match status" value="1"/>
</dbReference>